<evidence type="ECO:0000259" key="9">
    <source>
        <dbReference type="Pfam" id="PF00909"/>
    </source>
</evidence>
<evidence type="ECO:0000256" key="2">
    <source>
        <dbReference type="ARBA" id="ARBA00005887"/>
    </source>
</evidence>
<dbReference type="PANTHER" id="PTHR11730">
    <property type="entry name" value="AMMONIUM TRANSPORTER"/>
    <property type="match status" value="1"/>
</dbReference>
<evidence type="ECO:0000256" key="4">
    <source>
        <dbReference type="ARBA" id="ARBA00022692"/>
    </source>
</evidence>
<dbReference type="InterPro" id="IPR018047">
    <property type="entry name" value="Ammonium_transpt_CS"/>
</dbReference>
<feature type="transmembrane region" description="Helical" evidence="8">
    <location>
        <begin position="246"/>
        <end position="269"/>
    </location>
</feature>
<dbReference type="Gene3D" id="1.10.3430.10">
    <property type="entry name" value="Ammonium transporter AmtB like domains"/>
    <property type="match status" value="1"/>
</dbReference>
<dbReference type="Proteomes" id="UP001634394">
    <property type="component" value="Unassembled WGS sequence"/>
</dbReference>
<comment type="similarity">
    <text evidence="2">Belongs to the ammonia transporter channel (TC 1.A.11.2) family.</text>
</comment>
<evidence type="ECO:0000256" key="8">
    <source>
        <dbReference type="SAM" id="Phobius"/>
    </source>
</evidence>
<feature type="transmembrane region" description="Helical" evidence="8">
    <location>
        <begin position="374"/>
        <end position="396"/>
    </location>
</feature>
<dbReference type="Pfam" id="PF00909">
    <property type="entry name" value="Ammonium_transp"/>
    <property type="match status" value="1"/>
</dbReference>
<organism evidence="10 11">
    <name type="scientific">Sinanodonta woodiana</name>
    <name type="common">Chinese pond mussel</name>
    <name type="synonym">Anodonta woodiana</name>
    <dbReference type="NCBI Taxonomy" id="1069815"/>
    <lineage>
        <taxon>Eukaryota</taxon>
        <taxon>Metazoa</taxon>
        <taxon>Spiralia</taxon>
        <taxon>Lophotrochozoa</taxon>
        <taxon>Mollusca</taxon>
        <taxon>Bivalvia</taxon>
        <taxon>Autobranchia</taxon>
        <taxon>Heteroconchia</taxon>
        <taxon>Palaeoheterodonta</taxon>
        <taxon>Unionida</taxon>
        <taxon>Unionoidea</taxon>
        <taxon>Unionidae</taxon>
        <taxon>Unioninae</taxon>
        <taxon>Sinanodonta</taxon>
    </lineage>
</organism>
<keyword evidence="11" id="KW-1185">Reference proteome</keyword>
<dbReference type="FunFam" id="1.10.3430.10:FF:000010">
    <property type="entry name" value="Ammonium transporter"/>
    <property type="match status" value="1"/>
</dbReference>
<feature type="domain" description="Ammonium transporter AmtB-like" evidence="9">
    <location>
        <begin position="27"/>
        <end position="424"/>
    </location>
</feature>
<dbReference type="SUPFAM" id="SSF111352">
    <property type="entry name" value="Ammonium transporter"/>
    <property type="match status" value="1"/>
</dbReference>
<reference evidence="10 11" key="1">
    <citation type="submission" date="2024-11" db="EMBL/GenBank/DDBJ databases">
        <title>Chromosome-level genome assembly of the freshwater bivalve Anodonta woodiana.</title>
        <authorList>
            <person name="Chen X."/>
        </authorList>
    </citation>
    <scope>NUCLEOTIDE SEQUENCE [LARGE SCALE GENOMIC DNA]</scope>
    <source>
        <strain evidence="10">MN2024</strain>
        <tissue evidence="10">Gills</tissue>
    </source>
</reference>
<keyword evidence="4 8" id="KW-0812">Transmembrane</keyword>
<evidence type="ECO:0000256" key="5">
    <source>
        <dbReference type="ARBA" id="ARBA00022989"/>
    </source>
</evidence>
<feature type="transmembrane region" description="Helical" evidence="8">
    <location>
        <begin position="123"/>
        <end position="141"/>
    </location>
</feature>
<comment type="caution">
    <text evidence="10">The sequence shown here is derived from an EMBL/GenBank/DDBJ whole genome shotgun (WGS) entry which is preliminary data.</text>
</comment>
<feature type="transmembrane region" description="Helical" evidence="8">
    <location>
        <begin position="213"/>
        <end position="234"/>
    </location>
</feature>
<evidence type="ECO:0000313" key="11">
    <source>
        <dbReference type="Proteomes" id="UP001634394"/>
    </source>
</evidence>
<proteinExistence type="inferred from homology"/>
<comment type="subcellular location">
    <subcellularLocation>
        <location evidence="1">Membrane</location>
        <topology evidence="1">Multi-pass membrane protein</topology>
    </subcellularLocation>
</comment>
<name>A0ABD3TWL1_SINWO</name>
<dbReference type="GO" id="GO:0016020">
    <property type="term" value="C:membrane"/>
    <property type="evidence" value="ECO:0007669"/>
    <property type="project" value="UniProtKB-SubCell"/>
</dbReference>
<feature type="transmembrane region" description="Helical" evidence="8">
    <location>
        <begin position="174"/>
        <end position="192"/>
    </location>
</feature>
<keyword evidence="7" id="KW-0924">Ammonia transport</keyword>
<keyword evidence="3" id="KW-0813">Transport</keyword>
<dbReference type="EMBL" id="JBJQND010000017">
    <property type="protein sequence ID" value="KAL3841506.1"/>
    <property type="molecule type" value="Genomic_DNA"/>
</dbReference>
<keyword evidence="5 8" id="KW-1133">Transmembrane helix</keyword>
<evidence type="ECO:0000256" key="7">
    <source>
        <dbReference type="ARBA" id="ARBA00023177"/>
    </source>
</evidence>
<feature type="transmembrane region" description="Helical" evidence="8">
    <location>
        <begin position="6"/>
        <end position="30"/>
    </location>
</feature>
<dbReference type="PROSITE" id="PS01219">
    <property type="entry name" value="AMMONIUM_TRANSP"/>
    <property type="match status" value="1"/>
</dbReference>
<dbReference type="PANTHER" id="PTHR11730:SF6">
    <property type="entry name" value="AMMONIUM TRANSPORTER"/>
    <property type="match status" value="1"/>
</dbReference>
<feature type="transmembrane region" description="Helical" evidence="8">
    <location>
        <begin position="276"/>
        <end position="295"/>
    </location>
</feature>
<evidence type="ECO:0000313" key="10">
    <source>
        <dbReference type="EMBL" id="KAL3841506.1"/>
    </source>
</evidence>
<dbReference type="AlphaFoldDB" id="A0ABD3TWL1"/>
<sequence>MYHLFCWGLCIIYFVGGYVSSIFRGGGLFMQSGFALLEAGSVRSKNVTNILIKNVCDSFICGVSYWLFGFAFAYGDGNQFIGHTYFAITDLPANRYGYFFFQFTFTATAATIVSGAMAERCEFMAYFSFSFIITGFIYPLVTHWTWWHSGFLLQGIDYGGDIGRIGYQDFSGSGVVHTVGGMAAFVGAAILGPRIGRFDPQTGKAVHLRGHSIPLSTLGGFILFFGFLTFNGASQLSLSKAGDGEAISLAIVNTMITATFASFTATFVYRIPRFGSGAWCITVASNGAITGMVASCAGCNVFYPWGSCILGIVAGITYHVWCWVVRTVHVDDPTDAVAMNFGGGTLGVIAVGFLDRNKGILLKWNRRSALCLGWQLAGMTLIMCWTAFWSAISFGIMRWIKILRVPEDIELKGLDIPRHKEPGYPVESYGHGHVEKIIQILESTPMEVFQGYTNMAMTFQELNDKGPYEHPEIAAESRKSSVAMHDVHMDSVSRKSSRSVHTLHEMGSHEHPEWRPPLSHQLNHTITEMNENISNDHSDFRMTHRSKGYVTYELDVSFENPEENGKMAQNGCAKMNESTTSNKQHRSLITDLDQRASNLSSELEKIISPNIITKF</sequence>
<evidence type="ECO:0000256" key="6">
    <source>
        <dbReference type="ARBA" id="ARBA00023136"/>
    </source>
</evidence>
<gene>
    <name evidence="10" type="ORF">ACJMK2_019640</name>
</gene>
<accession>A0ABD3TWL1</accession>
<evidence type="ECO:0000256" key="3">
    <source>
        <dbReference type="ARBA" id="ARBA00022448"/>
    </source>
</evidence>
<keyword evidence="6 8" id="KW-0472">Membrane</keyword>
<feature type="transmembrane region" description="Helical" evidence="8">
    <location>
        <begin position="95"/>
        <end position="116"/>
    </location>
</feature>
<dbReference type="InterPro" id="IPR029020">
    <property type="entry name" value="Ammonium/urea_transptr"/>
</dbReference>
<feature type="transmembrane region" description="Helical" evidence="8">
    <location>
        <begin position="301"/>
        <end position="324"/>
    </location>
</feature>
<evidence type="ECO:0000256" key="1">
    <source>
        <dbReference type="ARBA" id="ARBA00004141"/>
    </source>
</evidence>
<feature type="transmembrane region" description="Helical" evidence="8">
    <location>
        <begin position="51"/>
        <end position="75"/>
    </location>
</feature>
<dbReference type="InterPro" id="IPR024041">
    <property type="entry name" value="NH4_transpt_AmtB-like_dom"/>
</dbReference>
<feature type="transmembrane region" description="Helical" evidence="8">
    <location>
        <begin position="336"/>
        <end position="354"/>
    </location>
</feature>
<protein>
    <recommendedName>
        <fullName evidence="9">Ammonium transporter AmtB-like domain-containing protein</fullName>
    </recommendedName>
</protein>
<dbReference type="GO" id="GO:0072488">
    <property type="term" value="P:ammonium transmembrane transport"/>
    <property type="evidence" value="ECO:0007669"/>
    <property type="project" value="UniProtKB-KW"/>
</dbReference>